<feature type="transmembrane region" description="Helical" evidence="6">
    <location>
        <begin position="476"/>
        <end position="494"/>
    </location>
</feature>
<feature type="transmembrane region" description="Helical" evidence="6">
    <location>
        <begin position="266"/>
        <end position="290"/>
    </location>
</feature>
<evidence type="ECO:0000313" key="8">
    <source>
        <dbReference type="Proteomes" id="UP000594459"/>
    </source>
</evidence>
<evidence type="ECO:0000256" key="1">
    <source>
        <dbReference type="ARBA" id="ARBA00004141"/>
    </source>
</evidence>
<dbReference type="PIRSF" id="PIRSF006060">
    <property type="entry name" value="AA_transporter"/>
    <property type="match status" value="1"/>
</dbReference>
<dbReference type="Pfam" id="PF13520">
    <property type="entry name" value="AA_permease_2"/>
    <property type="match status" value="1"/>
</dbReference>
<feature type="transmembrane region" description="Helical" evidence="6">
    <location>
        <begin position="185"/>
        <end position="206"/>
    </location>
</feature>
<evidence type="ECO:0000256" key="3">
    <source>
        <dbReference type="ARBA" id="ARBA00022692"/>
    </source>
</evidence>
<dbReference type="GO" id="GO:0016020">
    <property type="term" value="C:membrane"/>
    <property type="evidence" value="ECO:0007669"/>
    <property type="project" value="UniProtKB-SubCell"/>
</dbReference>
<dbReference type="KEGG" id="qso:IRL76_04735"/>
<protein>
    <submittedName>
        <fullName evidence="7">Amino acid permease</fullName>
    </submittedName>
</protein>
<reference evidence="7 8" key="1">
    <citation type="submission" date="2020-11" db="EMBL/GenBank/DDBJ databases">
        <title>The genome sequence of Erythrobacter sp. 6D36.</title>
        <authorList>
            <person name="Liu Y."/>
        </authorList>
    </citation>
    <scope>NUCLEOTIDE SEQUENCE [LARGE SCALE GENOMIC DNA]</scope>
    <source>
        <strain evidence="7 8">6D36</strain>
    </source>
</reference>
<feature type="transmembrane region" description="Helical" evidence="6">
    <location>
        <begin position="419"/>
        <end position="438"/>
    </location>
</feature>
<feature type="transmembrane region" description="Helical" evidence="6">
    <location>
        <begin position="27"/>
        <end position="46"/>
    </location>
</feature>
<name>A0A7S8F680_9SPHN</name>
<sequence>MLLDRVKPLDAILATAEKKSLKRTLGWFQLMLFGIGCVIGTGIFVLTAAGAQKAGPGLMLAFAIAGFVCIIAALCYAEIAAMIPVAGSAYTYSYATMGEFLAWTVGWALIMEYAIAAAAVSVGWSGYFSGTFLNELLGVTLPPWLAAGPLALGGAPGGLINLPALLIALLVTGLLIVGTSESAKVNAILVAIKVTALTAFVALTLTSPEFDAERFNPFLPAGIFGGWGTGVGAVGAAATIFFAYVGFDAVSTAAEETKDPQKNVPIGLVGSLLFCTVFYILVAAGAVGTIGGQPIMGPNGVPFPAGSEELARQCATYAADQLPLVCSNEALAHVLRQIGWSGIGNLLGIAAFLALPSVILVLIFGQTRIFFVMARDGLLPEKLSTVHPKYKTPHIVTMMTGGAVALGAAFFPVGKLADISNAGTLYAFMMVAIALLVLRRRDPERKRAFRVPMAWIIAPLTIAGCVFLFLNLPIDAMLFLPGWGVLGIIVYFLYSRGSSHLGRGIVEVVDDVAGEETQIPIHPPAD</sequence>
<evidence type="ECO:0000256" key="2">
    <source>
        <dbReference type="ARBA" id="ARBA00022448"/>
    </source>
</evidence>
<dbReference type="InterPro" id="IPR002293">
    <property type="entry name" value="AA/rel_permease1"/>
</dbReference>
<keyword evidence="5 6" id="KW-0472">Membrane</keyword>
<keyword evidence="8" id="KW-1185">Reference proteome</keyword>
<gene>
    <name evidence="7" type="ORF">IRL76_04735</name>
</gene>
<feature type="transmembrane region" description="Helical" evidence="6">
    <location>
        <begin position="218"/>
        <end position="245"/>
    </location>
</feature>
<dbReference type="RefSeq" id="WP_200983621.1">
    <property type="nucleotide sequence ID" value="NZ_CP064654.1"/>
</dbReference>
<evidence type="ECO:0000256" key="6">
    <source>
        <dbReference type="SAM" id="Phobius"/>
    </source>
</evidence>
<accession>A0A7S8F680</accession>
<dbReference type="PANTHER" id="PTHR43243:SF4">
    <property type="entry name" value="CATIONIC AMINO ACID TRANSPORTER 4"/>
    <property type="match status" value="1"/>
</dbReference>
<feature type="transmembrane region" description="Helical" evidence="6">
    <location>
        <begin position="349"/>
        <end position="374"/>
    </location>
</feature>
<evidence type="ECO:0000256" key="4">
    <source>
        <dbReference type="ARBA" id="ARBA00022989"/>
    </source>
</evidence>
<keyword evidence="4 6" id="KW-1133">Transmembrane helix</keyword>
<dbReference type="EMBL" id="CP064654">
    <property type="protein sequence ID" value="QPC99850.1"/>
    <property type="molecule type" value="Genomic_DNA"/>
</dbReference>
<keyword evidence="3 6" id="KW-0812">Transmembrane</keyword>
<organism evidence="7 8">
    <name type="scientific">Qipengyuania soli</name>
    <dbReference type="NCBI Taxonomy" id="2782568"/>
    <lineage>
        <taxon>Bacteria</taxon>
        <taxon>Pseudomonadati</taxon>
        <taxon>Pseudomonadota</taxon>
        <taxon>Alphaproteobacteria</taxon>
        <taxon>Sphingomonadales</taxon>
        <taxon>Erythrobacteraceae</taxon>
        <taxon>Qipengyuania</taxon>
    </lineage>
</organism>
<dbReference type="Gene3D" id="1.20.1740.10">
    <property type="entry name" value="Amino acid/polyamine transporter I"/>
    <property type="match status" value="1"/>
</dbReference>
<comment type="subcellular location">
    <subcellularLocation>
        <location evidence="1">Membrane</location>
        <topology evidence="1">Multi-pass membrane protein</topology>
    </subcellularLocation>
</comment>
<feature type="transmembrane region" description="Helical" evidence="6">
    <location>
        <begin position="158"/>
        <end position="178"/>
    </location>
</feature>
<proteinExistence type="predicted"/>
<dbReference type="PANTHER" id="PTHR43243">
    <property type="entry name" value="INNER MEMBRANE TRANSPORTER YGJI-RELATED"/>
    <property type="match status" value="1"/>
</dbReference>
<feature type="transmembrane region" description="Helical" evidence="6">
    <location>
        <begin position="100"/>
        <end position="120"/>
    </location>
</feature>
<dbReference type="Proteomes" id="UP000594459">
    <property type="component" value="Chromosome"/>
</dbReference>
<evidence type="ECO:0000256" key="5">
    <source>
        <dbReference type="ARBA" id="ARBA00023136"/>
    </source>
</evidence>
<keyword evidence="2" id="KW-0813">Transport</keyword>
<dbReference type="GO" id="GO:0015171">
    <property type="term" value="F:amino acid transmembrane transporter activity"/>
    <property type="evidence" value="ECO:0007669"/>
    <property type="project" value="TreeGrafter"/>
</dbReference>
<feature type="transmembrane region" description="Helical" evidence="6">
    <location>
        <begin position="395"/>
        <end position="413"/>
    </location>
</feature>
<feature type="transmembrane region" description="Helical" evidence="6">
    <location>
        <begin position="450"/>
        <end position="470"/>
    </location>
</feature>
<evidence type="ECO:0000313" key="7">
    <source>
        <dbReference type="EMBL" id="QPC99850.1"/>
    </source>
</evidence>
<dbReference type="AlphaFoldDB" id="A0A7S8F680"/>
<feature type="transmembrane region" description="Helical" evidence="6">
    <location>
        <begin position="58"/>
        <end position="80"/>
    </location>
</feature>